<name>A0ABV7UC78_9HYPH</name>
<sequence>MTAHSLSPTPPLGPDLRRRISRAIDLLIEALDRDDALDPANECEGQELFDPVRGWIAIDPDLEANPAERAF</sequence>
<dbReference type="RefSeq" id="WP_191321424.1">
    <property type="nucleotide sequence ID" value="NZ_BNCG01000078.1"/>
</dbReference>
<reference evidence="2" key="1">
    <citation type="journal article" date="2019" name="Int. J. Syst. Evol. Microbiol.">
        <title>The Global Catalogue of Microorganisms (GCM) 10K type strain sequencing project: providing services to taxonomists for standard genome sequencing and annotation.</title>
        <authorList>
            <consortium name="The Broad Institute Genomics Platform"/>
            <consortium name="The Broad Institute Genome Sequencing Center for Infectious Disease"/>
            <person name="Wu L."/>
            <person name="Ma J."/>
        </authorList>
    </citation>
    <scope>NUCLEOTIDE SEQUENCE [LARGE SCALE GENOMIC DNA]</scope>
    <source>
        <strain evidence="2">KCTC 42282</strain>
    </source>
</reference>
<evidence type="ECO:0000313" key="1">
    <source>
        <dbReference type="EMBL" id="MFC3636020.1"/>
    </source>
</evidence>
<comment type="caution">
    <text evidence="1">The sequence shown here is derived from an EMBL/GenBank/DDBJ whole genome shotgun (WGS) entry which is preliminary data.</text>
</comment>
<evidence type="ECO:0000313" key="2">
    <source>
        <dbReference type="Proteomes" id="UP001595704"/>
    </source>
</evidence>
<protein>
    <submittedName>
        <fullName evidence="1">Uncharacterized protein</fullName>
    </submittedName>
</protein>
<proteinExistence type="predicted"/>
<gene>
    <name evidence="1" type="ORF">ACFONL_01260</name>
</gene>
<accession>A0ABV7UC78</accession>
<dbReference type="Proteomes" id="UP001595704">
    <property type="component" value="Unassembled WGS sequence"/>
</dbReference>
<organism evidence="1 2">
    <name type="scientific">Camelimonas fluminis</name>
    <dbReference type="NCBI Taxonomy" id="1576911"/>
    <lineage>
        <taxon>Bacteria</taxon>
        <taxon>Pseudomonadati</taxon>
        <taxon>Pseudomonadota</taxon>
        <taxon>Alphaproteobacteria</taxon>
        <taxon>Hyphomicrobiales</taxon>
        <taxon>Chelatococcaceae</taxon>
        <taxon>Camelimonas</taxon>
    </lineage>
</organism>
<dbReference type="EMBL" id="JBHRYC010000014">
    <property type="protein sequence ID" value="MFC3636020.1"/>
    <property type="molecule type" value="Genomic_DNA"/>
</dbReference>
<keyword evidence="2" id="KW-1185">Reference proteome</keyword>